<dbReference type="Pfam" id="PF12323">
    <property type="entry name" value="HTH_OrfB_IS605"/>
    <property type="match status" value="1"/>
</dbReference>
<dbReference type="InterPro" id="IPR021027">
    <property type="entry name" value="Transposase_put_HTH"/>
</dbReference>
<comment type="caution">
    <text evidence="2">The sequence shown here is derived from an EMBL/GenBank/DDBJ whole genome shotgun (WGS) entry which is preliminary data.</text>
</comment>
<evidence type="ECO:0000313" key="3">
    <source>
        <dbReference type="Proteomes" id="UP000352698"/>
    </source>
</evidence>
<dbReference type="AlphaFoldDB" id="A0A7Z9AWZ0"/>
<dbReference type="NCBIfam" id="NF040570">
    <property type="entry name" value="guided_TnpB"/>
    <property type="match status" value="1"/>
</dbReference>
<dbReference type="EMBL" id="CABEEP010000001">
    <property type="protein sequence ID" value="VTQ67947.1"/>
    <property type="molecule type" value="Genomic_DNA"/>
</dbReference>
<proteinExistence type="predicted"/>
<accession>A0A7Z9AWZ0</accession>
<dbReference type="RefSeq" id="WP_010737157.1">
    <property type="nucleotide sequence ID" value="NZ_CABEEP010000001.1"/>
</dbReference>
<evidence type="ECO:0000313" key="2">
    <source>
        <dbReference type="EMBL" id="VTQ67947.1"/>
    </source>
</evidence>
<organism evidence="2 3">
    <name type="scientific">Enterococcus hirae</name>
    <dbReference type="NCBI Taxonomy" id="1354"/>
    <lineage>
        <taxon>Bacteria</taxon>
        <taxon>Bacillati</taxon>
        <taxon>Bacillota</taxon>
        <taxon>Bacilli</taxon>
        <taxon>Lactobacillales</taxon>
        <taxon>Enterococcaceae</taxon>
        <taxon>Enterococcus</taxon>
    </lineage>
</organism>
<dbReference type="Proteomes" id="UP000352698">
    <property type="component" value="Unassembled WGS sequence"/>
</dbReference>
<reference evidence="2 3" key="1">
    <citation type="submission" date="2019-05" db="EMBL/GenBank/DDBJ databases">
        <authorList>
            <consortium name="Pathogen Informatics"/>
        </authorList>
    </citation>
    <scope>NUCLEOTIDE SEQUENCE [LARGE SCALE GENOMIC DNA]</scope>
    <source>
        <strain evidence="2 3">NCTC12204</strain>
    </source>
</reference>
<name>A0A7Z9AWZ0_ENTHR</name>
<sequence>MLKAFKFRIYPTASQKQWFVQNFGCVRFTYNHLLKARQESYAKTGVIDYTLTPASLKKQYDFFKKADSLALANAQLNLDRAFRNYFKKRASFPKLKNKKSMWQSYTTNNQKGTIYLKDKYLKLPKQKELIQVNLHRPIEGEIRSATISSRYNEAFYVSLLCEVSAKEITESRRWIGVAYDPQKLIETSSPVDVPLPLLKKTEKEMQLAKRKLGIKGRAAQKRKARLERSKNYQKQKRKVMDLYLKQKFQKENYLEQLSGKLIRYYDYLFVEAVPNETFLSDFSLQDWYKLVTKLRYKANWYNKTLILINMNEQTDPLVIKKSLELEKIGKQVVFE</sequence>
<gene>
    <name evidence="2" type="ORF">NCTC12204_02248</name>
</gene>
<feature type="domain" description="Transposase putative helix-turn-helix" evidence="1">
    <location>
        <begin position="1"/>
        <end position="45"/>
    </location>
</feature>
<evidence type="ECO:0000259" key="1">
    <source>
        <dbReference type="Pfam" id="PF12323"/>
    </source>
</evidence>
<protein>
    <submittedName>
        <fullName evidence="2">Transposase-like protein B</fullName>
    </submittedName>
</protein>